<dbReference type="AlphaFoldDB" id="A0A5B0SE90"/>
<comment type="caution">
    <text evidence="1">The sequence shown here is derived from an EMBL/GenBank/DDBJ whole genome shotgun (WGS) entry which is preliminary data.</text>
</comment>
<dbReference type="EMBL" id="VDEP01000037">
    <property type="protein sequence ID" value="KAA1135789.1"/>
    <property type="molecule type" value="Genomic_DNA"/>
</dbReference>
<gene>
    <name evidence="1" type="ORF">PGTUg99_024195</name>
</gene>
<dbReference type="Proteomes" id="UP000325313">
    <property type="component" value="Unassembled WGS sequence"/>
</dbReference>
<proteinExistence type="predicted"/>
<organism evidence="1 2">
    <name type="scientific">Puccinia graminis f. sp. tritici</name>
    <dbReference type="NCBI Taxonomy" id="56615"/>
    <lineage>
        <taxon>Eukaryota</taxon>
        <taxon>Fungi</taxon>
        <taxon>Dikarya</taxon>
        <taxon>Basidiomycota</taxon>
        <taxon>Pucciniomycotina</taxon>
        <taxon>Pucciniomycetes</taxon>
        <taxon>Pucciniales</taxon>
        <taxon>Pucciniaceae</taxon>
        <taxon>Puccinia</taxon>
    </lineage>
</organism>
<accession>A0A5B0SE90</accession>
<name>A0A5B0SE90_PUCGR</name>
<evidence type="ECO:0000313" key="2">
    <source>
        <dbReference type="Proteomes" id="UP000325313"/>
    </source>
</evidence>
<reference evidence="1 2" key="1">
    <citation type="submission" date="2019-05" db="EMBL/GenBank/DDBJ databases">
        <title>Emergence of the Ug99 lineage of the wheat stem rust pathogen through somatic hybridization.</title>
        <authorList>
            <person name="Li F."/>
            <person name="Upadhyaya N.M."/>
            <person name="Sperschneider J."/>
            <person name="Matny O."/>
            <person name="Nguyen-Phuc H."/>
            <person name="Mago R."/>
            <person name="Raley C."/>
            <person name="Miller M.E."/>
            <person name="Silverstein K.A.T."/>
            <person name="Henningsen E."/>
            <person name="Hirsch C.D."/>
            <person name="Visser B."/>
            <person name="Pretorius Z.A."/>
            <person name="Steffenson B.J."/>
            <person name="Schwessinger B."/>
            <person name="Dodds P.N."/>
            <person name="Figueroa M."/>
        </authorList>
    </citation>
    <scope>NUCLEOTIDE SEQUENCE [LARGE SCALE GENOMIC DNA]</scope>
    <source>
        <strain evidence="1 2">Ug99</strain>
    </source>
</reference>
<sequence>MNDAPPRGARIHEPRSSILPIRRCWRATRAGPRPFREVYVSSPISQVSILHDEYTTIGFEQRNIDSIPRKCDVWTDLKVSLIDAVLQENRGTGDAFPRPPSAGRNAGNVLPLRTRKVISLNVNLSGDLSTQVFMYRPNR</sequence>
<evidence type="ECO:0000313" key="1">
    <source>
        <dbReference type="EMBL" id="KAA1135789.1"/>
    </source>
</evidence>
<protein>
    <submittedName>
        <fullName evidence="1">Uncharacterized protein</fullName>
    </submittedName>
</protein>